<accession>G0NNY7</accession>
<dbReference type="PANTHER" id="PTHR40289">
    <property type="entry name" value="PROTEIN CBG04714"/>
    <property type="match status" value="1"/>
</dbReference>
<proteinExistence type="predicted"/>
<dbReference type="EMBL" id="GL379917">
    <property type="protein sequence ID" value="EGT34968.1"/>
    <property type="molecule type" value="Genomic_DNA"/>
</dbReference>
<sequence>MRPYFLLFLLFIPNTLPQSSTTSTPDCSFIGDSHTFAPGYTYNGECCSTDSVEYLDQNYPGWRQNESNLQNYLMELNNKGYCTVSSTTTVGTTTVPTTVTSTTAATTTVPLNCFWLDQTVTLYFSGTYNGECCNNESVVYLNSTYGINWIDGPWKSTYITSLKNSGVCPATTSSAPVTSTSTPATSTSSSTASSTTLALNITSSSFTTTAPLSTTANESFTTTTSTTGSPSTTTTHSTTSSTGFNCYWLDTPFTWSNYIYDGTCCNPESVNYLNEVNGTDWQTASNSSRRVYIAALRNNGICPVNVTTSTTVTTTGKGLKKT</sequence>
<protein>
    <submittedName>
        <fullName evidence="3">Uncharacterized protein</fullName>
    </submittedName>
</protein>
<evidence type="ECO:0000256" key="1">
    <source>
        <dbReference type="SAM" id="MobiDB-lite"/>
    </source>
</evidence>
<evidence type="ECO:0000256" key="2">
    <source>
        <dbReference type="SAM" id="SignalP"/>
    </source>
</evidence>
<evidence type="ECO:0000313" key="3">
    <source>
        <dbReference type="EMBL" id="EGT34968.1"/>
    </source>
</evidence>
<dbReference type="Proteomes" id="UP000008068">
    <property type="component" value="Unassembled WGS sequence"/>
</dbReference>
<dbReference type="eggNOG" id="ENOG502TIYV">
    <property type="taxonomic scope" value="Eukaryota"/>
</dbReference>
<dbReference type="PANTHER" id="PTHR40289:SF1">
    <property type="entry name" value="SUSHI DOMAIN-CONTAINING PROTEIN"/>
    <property type="match status" value="1"/>
</dbReference>
<organism evidence="4">
    <name type="scientific">Caenorhabditis brenneri</name>
    <name type="common">Nematode worm</name>
    <dbReference type="NCBI Taxonomy" id="135651"/>
    <lineage>
        <taxon>Eukaryota</taxon>
        <taxon>Metazoa</taxon>
        <taxon>Ecdysozoa</taxon>
        <taxon>Nematoda</taxon>
        <taxon>Chromadorea</taxon>
        <taxon>Rhabditida</taxon>
        <taxon>Rhabditina</taxon>
        <taxon>Rhabditomorpha</taxon>
        <taxon>Rhabditoidea</taxon>
        <taxon>Rhabditidae</taxon>
        <taxon>Peloderinae</taxon>
        <taxon>Caenorhabditis</taxon>
    </lineage>
</organism>
<feature type="chain" id="PRO_5003405613" evidence="2">
    <location>
        <begin position="18"/>
        <end position="322"/>
    </location>
</feature>
<dbReference type="InterPro" id="IPR042312">
    <property type="entry name" value="F26C11.3-like"/>
</dbReference>
<dbReference type="OrthoDB" id="5908845at2759"/>
<evidence type="ECO:0000313" key="4">
    <source>
        <dbReference type="Proteomes" id="UP000008068"/>
    </source>
</evidence>
<dbReference type="InParanoid" id="G0NNY7"/>
<gene>
    <name evidence="3" type="ORF">CAEBREN_32661</name>
</gene>
<keyword evidence="2" id="KW-0732">Signal</keyword>
<feature type="region of interest" description="Disordered" evidence="1">
    <location>
        <begin position="217"/>
        <end position="240"/>
    </location>
</feature>
<reference evidence="4" key="1">
    <citation type="submission" date="2011-07" db="EMBL/GenBank/DDBJ databases">
        <authorList>
            <consortium name="Caenorhabditis brenneri Sequencing and Analysis Consortium"/>
            <person name="Wilson R.K."/>
        </authorList>
    </citation>
    <scope>NUCLEOTIDE SEQUENCE [LARGE SCALE GENOMIC DNA]</scope>
    <source>
        <strain evidence="4">PB2801</strain>
    </source>
</reference>
<dbReference type="HOGENOM" id="CLU_863885_0_0_1"/>
<name>G0NNY7_CAEBE</name>
<keyword evidence="4" id="KW-1185">Reference proteome</keyword>
<dbReference type="AlphaFoldDB" id="G0NNY7"/>
<feature type="signal peptide" evidence="2">
    <location>
        <begin position="1"/>
        <end position="17"/>
    </location>
</feature>